<name>A0A2C5X881_9HYPO</name>
<feature type="region of interest" description="Disordered" evidence="2">
    <location>
        <begin position="112"/>
        <end position="147"/>
    </location>
</feature>
<feature type="compositionally biased region" description="Basic and acidic residues" evidence="2">
    <location>
        <begin position="207"/>
        <end position="238"/>
    </location>
</feature>
<evidence type="ECO:0000256" key="1">
    <source>
        <dbReference type="PROSITE-ProRule" id="PRU00042"/>
    </source>
</evidence>
<keyword evidence="5" id="KW-1185">Reference proteome</keyword>
<dbReference type="Proteomes" id="UP000226192">
    <property type="component" value="Unassembled WGS sequence"/>
</dbReference>
<feature type="compositionally biased region" description="Low complexity" evidence="2">
    <location>
        <begin position="239"/>
        <end position="250"/>
    </location>
</feature>
<dbReference type="OrthoDB" id="1939603at2759"/>
<dbReference type="CDD" id="cd22249">
    <property type="entry name" value="UDM1_RNF168_RNF169-like"/>
    <property type="match status" value="1"/>
</dbReference>
<feature type="compositionally biased region" description="Polar residues" evidence="2">
    <location>
        <begin position="294"/>
        <end position="303"/>
    </location>
</feature>
<feature type="compositionally biased region" description="Polar residues" evidence="2">
    <location>
        <begin position="7"/>
        <end position="16"/>
    </location>
</feature>
<accession>A0A2C5X881</accession>
<evidence type="ECO:0000313" key="4">
    <source>
        <dbReference type="EMBL" id="PHH60849.1"/>
    </source>
</evidence>
<dbReference type="InterPro" id="IPR013087">
    <property type="entry name" value="Znf_C2H2_type"/>
</dbReference>
<feature type="domain" description="C2H2-type" evidence="3">
    <location>
        <begin position="177"/>
        <end position="208"/>
    </location>
</feature>
<dbReference type="AlphaFoldDB" id="A0A2C5X881"/>
<dbReference type="GO" id="GO:0008270">
    <property type="term" value="F:zinc ion binding"/>
    <property type="evidence" value="ECO:0007669"/>
    <property type="project" value="UniProtKB-KW"/>
</dbReference>
<dbReference type="PROSITE" id="PS50157">
    <property type="entry name" value="ZINC_FINGER_C2H2_2"/>
    <property type="match status" value="1"/>
</dbReference>
<reference evidence="4 5" key="1">
    <citation type="submission" date="2017-06" db="EMBL/GenBank/DDBJ databases">
        <title>Ant-infecting Ophiocordyceps genomes reveal a high diversity of potential behavioral manipulation genes and a possible major role for enterotoxins.</title>
        <authorList>
            <person name="De Bekker C."/>
            <person name="Evans H.C."/>
            <person name="Brachmann A."/>
            <person name="Hughes D.P."/>
        </authorList>
    </citation>
    <scope>NUCLEOTIDE SEQUENCE [LARGE SCALE GENOMIC DNA]</scope>
    <source>
        <strain evidence="4 5">Map64</strain>
    </source>
</reference>
<dbReference type="PANTHER" id="PTHR36167">
    <property type="entry name" value="C2H2 FINGER DOMAIN TRANSCRIPTION FACTOR (EUROFUNG)-RELATED"/>
    <property type="match status" value="1"/>
</dbReference>
<gene>
    <name evidence="4" type="ORF">CDD81_1096</name>
</gene>
<evidence type="ECO:0000313" key="5">
    <source>
        <dbReference type="Proteomes" id="UP000226192"/>
    </source>
</evidence>
<evidence type="ECO:0000259" key="3">
    <source>
        <dbReference type="PROSITE" id="PS50157"/>
    </source>
</evidence>
<evidence type="ECO:0000256" key="2">
    <source>
        <dbReference type="SAM" id="MobiDB-lite"/>
    </source>
</evidence>
<feature type="region of interest" description="Disordered" evidence="2">
    <location>
        <begin position="1"/>
        <end position="98"/>
    </location>
</feature>
<keyword evidence="1" id="KW-0479">Metal-binding</keyword>
<sequence length="345" mass="37751">MDRGNTEYPQSDQASAAQYPVKQEVEYPATATPTSEYGVYPPSARSGSFPDHLQRPYHPAPGTGGGSMAQQNNPSIAAPSPTYAYGQHSPYAPNPDMAHGYPHAGSGMYAQPRPDWSGYGQHGAPPLTPGHAVYPHQQASAPPPQHRQNQVYSFVPIPGAQQHKRPRRRYEEIERMYKCGFGGCEKAYGTLNHLNAHVTMQSHGPKRTPEEFKEIRKEWKQRKKEEEAQRKAEEERRQQQQVAAAAAAAQNGGAEQHGTETAPTSSYASSRAVHLPPPIGYQQPQYPAPPGGSVPQQPLSDYNASHMYPPSYQHPPPSPYGQPNQSNMPSQAMYSQANGGQASSH</sequence>
<dbReference type="EMBL" id="NJET01000126">
    <property type="protein sequence ID" value="PHH60849.1"/>
    <property type="molecule type" value="Genomic_DNA"/>
</dbReference>
<proteinExistence type="predicted"/>
<comment type="caution">
    <text evidence="4">The sequence shown here is derived from an EMBL/GenBank/DDBJ whole genome shotgun (WGS) entry which is preliminary data.</text>
</comment>
<keyword evidence="1" id="KW-0863">Zinc-finger</keyword>
<keyword evidence="1" id="KW-0862">Zinc</keyword>
<feature type="compositionally biased region" description="Polar residues" evidence="2">
    <location>
        <begin position="327"/>
        <end position="345"/>
    </location>
</feature>
<dbReference type="GO" id="GO:0006355">
    <property type="term" value="P:regulation of DNA-templated transcription"/>
    <property type="evidence" value="ECO:0007669"/>
    <property type="project" value="InterPro"/>
</dbReference>
<feature type="compositionally biased region" description="Polar residues" evidence="2">
    <location>
        <begin position="259"/>
        <end position="269"/>
    </location>
</feature>
<organism evidence="4 5">
    <name type="scientific">Ophiocordyceps australis</name>
    <dbReference type="NCBI Taxonomy" id="1399860"/>
    <lineage>
        <taxon>Eukaryota</taxon>
        <taxon>Fungi</taxon>
        <taxon>Dikarya</taxon>
        <taxon>Ascomycota</taxon>
        <taxon>Pezizomycotina</taxon>
        <taxon>Sordariomycetes</taxon>
        <taxon>Hypocreomycetidae</taxon>
        <taxon>Hypocreales</taxon>
        <taxon>Ophiocordycipitaceae</taxon>
        <taxon>Ophiocordyceps</taxon>
    </lineage>
</organism>
<dbReference type="STRING" id="1399860.A0A2C5X881"/>
<dbReference type="InterPro" id="IPR039327">
    <property type="entry name" value="CON7-like"/>
</dbReference>
<dbReference type="PANTHER" id="PTHR36167:SF3">
    <property type="entry name" value="C2H2 FINGER DOMAIN TRANSCRIPTION FACTOR (EUROFUNG)-RELATED"/>
    <property type="match status" value="1"/>
</dbReference>
<protein>
    <recommendedName>
        <fullName evidence="3">C2H2-type domain-containing protein</fullName>
    </recommendedName>
</protein>
<dbReference type="PROSITE" id="PS00028">
    <property type="entry name" value="ZINC_FINGER_C2H2_1"/>
    <property type="match status" value="1"/>
</dbReference>
<feature type="region of interest" description="Disordered" evidence="2">
    <location>
        <begin position="200"/>
        <end position="345"/>
    </location>
</feature>